<evidence type="ECO:0000313" key="1">
    <source>
        <dbReference type="EMBL" id="KAJ8892934.1"/>
    </source>
</evidence>
<dbReference type="EMBL" id="JARBHB010000002">
    <property type="protein sequence ID" value="KAJ8892934.1"/>
    <property type="molecule type" value="Genomic_DNA"/>
</dbReference>
<organism evidence="1 2">
    <name type="scientific">Dryococelus australis</name>
    <dbReference type="NCBI Taxonomy" id="614101"/>
    <lineage>
        <taxon>Eukaryota</taxon>
        <taxon>Metazoa</taxon>
        <taxon>Ecdysozoa</taxon>
        <taxon>Arthropoda</taxon>
        <taxon>Hexapoda</taxon>
        <taxon>Insecta</taxon>
        <taxon>Pterygota</taxon>
        <taxon>Neoptera</taxon>
        <taxon>Polyneoptera</taxon>
        <taxon>Phasmatodea</taxon>
        <taxon>Verophasmatodea</taxon>
        <taxon>Anareolatae</taxon>
        <taxon>Phasmatidae</taxon>
        <taxon>Eurycanthinae</taxon>
        <taxon>Dryococelus</taxon>
    </lineage>
</organism>
<dbReference type="Proteomes" id="UP001159363">
    <property type="component" value="Chromosome 2"/>
</dbReference>
<feature type="non-terminal residue" evidence="1">
    <location>
        <position position="64"/>
    </location>
</feature>
<name>A0ABQ9I8F6_9NEOP</name>
<proteinExistence type="predicted"/>
<accession>A0ABQ9I8F6</accession>
<comment type="caution">
    <text evidence="1">The sequence shown here is derived from an EMBL/GenBank/DDBJ whole genome shotgun (WGS) entry which is preliminary data.</text>
</comment>
<keyword evidence="2" id="KW-1185">Reference proteome</keyword>
<reference evidence="1 2" key="1">
    <citation type="submission" date="2023-02" db="EMBL/GenBank/DDBJ databases">
        <title>LHISI_Scaffold_Assembly.</title>
        <authorList>
            <person name="Stuart O.P."/>
            <person name="Cleave R."/>
            <person name="Magrath M.J.L."/>
            <person name="Mikheyev A.S."/>
        </authorList>
    </citation>
    <scope>NUCLEOTIDE SEQUENCE [LARGE SCALE GENOMIC DNA]</scope>
    <source>
        <strain evidence="1">Daus_M_001</strain>
        <tissue evidence="1">Leg muscle</tissue>
    </source>
</reference>
<sequence length="64" mass="7256">MPITNGIHSAETLPRPFSSEKWISYVLKPSSIVSYNFLGDQTRLMLKAKLSWTFQTTALVGKIR</sequence>
<protein>
    <submittedName>
        <fullName evidence="1">Uncharacterized protein</fullName>
    </submittedName>
</protein>
<gene>
    <name evidence="1" type="ORF">PR048_005515</name>
</gene>
<evidence type="ECO:0000313" key="2">
    <source>
        <dbReference type="Proteomes" id="UP001159363"/>
    </source>
</evidence>